<organism evidence="1 2">
    <name type="scientific">Rhizobium esperanzae</name>
    <dbReference type="NCBI Taxonomy" id="1967781"/>
    <lineage>
        <taxon>Bacteria</taxon>
        <taxon>Pseudomonadati</taxon>
        <taxon>Pseudomonadota</taxon>
        <taxon>Alphaproteobacteria</taxon>
        <taxon>Hyphomicrobiales</taxon>
        <taxon>Rhizobiaceae</taxon>
        <taxon>Rhizobium/Agrobacterium group</taxon>
        <taxon>Rhizobium</taxon>
    </lineage>
</organism>
<name>A0A7W6UKL2_9HYPH</name>
<dbReference type="RefSeq" id="WP_184499437.1">
    <property type="nucleotide sequence ID" value="NZ_JACIHI010000004.1"/>
</dbReference>
<evidence type="ECO:0000313" key="2">
    <source>
        <dbReference type="Proteomes" id="UP000533724"/>
    </source>
</evidence>
<protein>
    <submittedName>
        <fullName evidence="1">Uncharacterized protein</fullName>
    </submittedName>
</protein>
<comment type="caution">
    <text evidence="1">The sequence shown here is derived from an EMBL/GenBank/DDBJ whole genome shotgun (WGS) entry which is preliminary data.</text>
</comment>
<proteinExistence type="predicted"/>
<reference evidence="1 2" key="1">
    <citation type="submission" date="2020-08" db="EMBL/GenBank/DDBJ databases">
        <title>Genomic Encyclopedia of Type Strains, Phase IV (KMG-V): Genome sequencing to study the core and pangenomes of soil and plant-associated prokaryotes.</title>
        <authorList>
            <person name="Whitman W."/>
        </authorList>
    </citation>
    <scope>NUCLEOTIDE SEQUENCE [LARGE SCALE GENOMIC DNA]</scope>
    <source>
        <strain evidence="1 2">SEMIA 414</strain>
    </source>
</reference>
<accession>A0A7W6UKL2</accession>
<gene>
    <name evidence="1" type="ORF">GGE15_002248</name>
</gene>
<evidence type="ECO:0000313" key="1">
    <source>
        <dbReference type="EMBL" id="MBB4438991.1"/>
    </source>
</evidence>
<dbReference type="EMBL" id="JACIHI010000004">
    <property type="protein sequence ID" value="MBB4438991.1"/>
    <property type="molecule type" value="Genomic_DNA"/>
</dbReference>
<dbReference type="AlphaFoldDB" id="A0A7W6UKL2"/>
<sequence length="56" mass="6454">MHRQAENLPLRRTEEEGVVKYSIVDPSEANAGFDYLRMELPIERFRQAHPSALLTA</sequence>
<dbReference type="Proteomes" id="UP000533724">
    <property type="component" value="Unassembled WGS sequence"/>
</dbReference>